<dbReference type="InterPro" id="IPR036691">
    <property type="entry name" value="Endo/exonu/phosph_ase_sf"/>
</dbReference>
<dbReference type="Proteomes" id="UP000314983">
    <property type="component" value="Chromosome 10"/>
</dbReference>
<dbReference type="GeneTree" id="ENSGT01120000272122"/>
<evidence type="ECO:0000313" key="3">
    <source>
        <dbReference type="Ensembl" id="ENSEEEP00000056796.1"/>
    </source>
</evidence>
<keyword evidence="4" id="KW-1185">Reference proteome</keyword>
<dbReference type="Gene3D" id="3.60.10.10">
    <property type="entry name" value="Endonuclease/exonuclease/phosphatase"/>
    <property type="match status" value="1"/>
</dbReference>
<dbReference type="GO" id="GO:0003824">
    <property type="term" value="F:catalytic activity"/>
    <property type="evidence" value="ECO:0007669"/>
    <property type="project" value="InterPro"/>
</dbReference>
<dbReference type="SUPFAM" id="SSF56219">
    <property type="entry name" value="DNase I-like"/>
    <property type="match status" value="1"/>
</dbReference>
<proteinExistence type="predicted"/>
<name>A0AAY5EIL0_ELEEL</name>
<accession>A0AAY5EIL0</accession>
<evidence type="ECO:0000313" key="4">
    <source>
        <dbReference type="Proteomes" id="UP000314983"/>
    </source>
</evidence>
<dbReference type="Ensembl" id="ENSEEET00000057219.1">
    <property type="protein sequence ID" value="ENSEEEP00000056796.1"/>
    <property type="gene ID" value="ENSEEEG00000026173.1"/>
</dbReference>
<dbReference type="AlphaFoldDB" id="A0AAY5EIL0"/>
<protein>
    <recommendedName>
        <fullName evidence="2">Endonuclease/exonuclease/phosphatase domain-containing protein</fullName>
    </recommendedName>
</protein>
<sequence>RLSYCLPRWSVFIGCLATSCQTVGLNSPGGSDLMKTLNSLEAEIVFLQETHVGPEHYQMLENVENGQRVDFSVYDPRSKGVAILTRQGVPFEYTCHREDYSGGCLVLFCHLYGELHTLVNVYNHNEDRKVLYRLKDYLKETAEGVLVVGGAFNTVLDHDFD</sequence>
<reference evidence="3 4" key="1">
    <citation type="submission" date="2020-05" db="EMBL/GenBank/DDBJ databases">
        <title>Electrophorus electricus (electric eel) genome, fEleEle1, primary haplotype.</title>
        <authorList>
            <person name="Myers G."/>
            <person name="Meyer A."/>
            <person name="Fedrigo O."/>
            <person name="Formenti G."/>
            <person name="Rhie A."/>
            <person name="Tracey A."/>
            <person name="Sims Y."/>
            <person name="Jarvis E.D."/>
        </authorList>
    </citation>
    <scope>NUCLEOTIDE SEQUENCE [LARGE SCALE GENOMIC DNA]</scope>
</reference>
<reference evidence="3" key="3">
    <citation type="submission" date="2025-09" db="UniProtKB">
        <authorList>
            <consortium name="Ensembl"/>
        </authorList>
    </citation>
    <scope>IDENTIFICATION</scope>
</reference>
<reference evidence="3" key="2">
    <citation type="submission" date="2025-08" db="UniProtKB">
        <authorList>
            <consortium name="Ensembl"/>
        </authorList>
    </citation>
    <scope>IDENTIFICATION</scope>
</reference>
<dbReference type="Pfam" id="PF03372">
    <property type="entry name" value="Exo_endo_phos"/>
    <property type="match status" value="1"/>
</dbReference>
<feature type="domain" description="Endonuclease/exonuclease/phosphatase" evidence="2">
    <location>
        <begin position="32"/>
        <end position="159"/>
    </location>
</feature>
<evidence type="ECO:0000256" key="1">
    <source>
        <dbReference type="SAM" id="SignalP"/>
    </source>
</evidence>
<dbReference type="InterPro" id="IPR005135">
    <property type="entry name" value="Endo/exonuclease/phosphatase"/>
</dbReference>
<feature type="signal peptide" evidence="1">
    <location>
        <begin position="1"/>
        <end position="22"/>
    </location>
</feature>
<feature type="chain" id="PRO_5044193741" description="Endonuclease/exonuclease/phosphatase domain-containing protein" evidence="1">
    <location>
        <begin position="23"/>
        <end position="161"/>
    </location>
</feature>
<evidence type="ECO:0000259" key="2">
    <source>
        <dbReference type="Pfam" id="PF03372"/>
    </source>
</evidence>
<keyword evidence="1" id="KW-0732">Signal</keyword>
<organism evidence="3 4">
    <name type="scientific">Electrophorus electricus</name>
    <name type="common">Electric eel</name>
    <name type="synonym">Gymnotus electricus</name>
    <dbReference type="NCBI Taxonomy" id="8005"/>
    <lineage>
        <taxon>Eukaryota</taxon>
        <taxon>Metazoa</taxon>
        <taxon>Chordata</taxon>
        <taxon>Craniata</taxon>
        <taxon>Vertebrata</taxon>
        <taxon>Euteleostomi</taxon>
        <taxon>Actinopterygii</taxon>
        <taxon>Neopterygii</taxon>
        <taxon>Teleostei</taxon>
        <taxon>Ostariophysi</taxon>
        <taxon>Gymnotiformes</taxon>
        <taxon>Gymnotoidei</taxon>
        <taxon>Gymnotidae</taxon>
        <taxon>Electrophorus</taxon>
    </lineage>
</organism>